<evidence type="ECO:0000256" key="2">
    <source>
        <dbReference type="SAM" id="Phobius"/>
    </source>
</evidence>
<keyword evidence="2" id="KW-0472">Membrane</keyword>
<dbReference type="SUPFAM" id="SSF63817">
    <property type="entry name" value="Sortase"/>
    <property type="match status" value="1"/>
</dbReference>
<keyword evidence="4" id="KW-1185">Reference proteome</keyword>
<evidence type="ECO:0000313" key="4">
    <source>
        <dbReference type="Proteomes" id="UP001501461"/>
    </source>
</evidence>
<keyword evidence="2" id="KW-0812">Transmembrane</keyword>
<dbReference type="CDD" id="cd05829">
    <property type="entry name" value="Sortase_F"/>
    <property type="match status" value="1"/>
</dbReference>
<comment type="caution">
    <text evidence="3">The sequence shown here is derived from an EMBL/GenBank/DDBJ whole genome shotgun (WGS) entry which is preliminary data.</text>
</comment>
<protein>
    <recommendedName>
        <fullName evidence="5">Sortase</fullName>
    </recommendedName>
</protein>
<dbReference type="InterPro" id="IPR023365">
    <property type="entry name" value="Sortase_dom-sf"/>
</dbReference>
<evidence type="ECO:0000313" key="3">
    <source>
        <dbReference type="EMBL" id="GAA2038099.1"/>
    </source>
</evidence>
<gene>
    <name evidence="3" type="ORF">GCM10009720_18220</name>
</gene>
<dbReference type="InterPro" id="IPR042001">
    <property type="entry name" value="Sortase_F"/>
</dbReference>
<keyword evidence="1" id="KW-0378">Hydrolase</keyword>
<proteinExistence type="predicted"/>
<dbReference type="RefSeq" id="WP_343957818.1">
    <property type="nucleotide sequence ID" value="NZ_BAAAMN010000036.1"/>
</dbReference>
<reference evidence="3 4" key="1">
    <citation type="journal article" date="2019" name="Int. J. Syst. Evol. Microbiol.">
        <title>The Global Catalogue of Microorganisms (GCM) 10K type strain sequencing project: providing services to taxonomists for standard genome sequencing and annotation.</title>
        <authorList>
            <consortium name="The Broad Institute Genomics Platform"/>
            <consortium name="The Broad Institute Genome Sequencing Center for Infectious Disease"/>
            <person name="Wu L."/>
            <person name="Ma J."/>
        </authorList>
    </citation>
    <scope>NUCLEOTIDE SEQUENCE [LARGE SCALE GENOMIC DNA]</scope>
    <source>
        <strain evidence="3 4">JCM 13595</strain>
    </source>
</reference>
<evidence type="ECO:0008006" key="5">
    <source>
        <dbReference type="Google" id="ProtNLM"/>
    </source>
</evidence>
<keyword evidence="2" id="KW-1133">Transmembrane helix</keyword>
<dbReference type="EMBL" id="BAAAMN010000036">
    <property type="protein sequence ID" value="GAA2038099.1"/>
    <property type="molecule type" value="Genomic_DNA"/>
</dbReference>
<sequence>MEKKRSIFPSIFFVLIMLAGAGLVWWGISNSQPEPAPEPEVFFDATDIDTNTGHTPEEAVLAAQQQLADVDSGVAVPDLDLVSPMITTGHTNGWLDLPDPPHSTFYDQTADIGSPEGASVIASHVDYGHGENAPFSALHMIDKGTPVVVKSQGEFVVYQTQAIDLYERQGLPSEIFRLDGEATAFFVTCSGEVIGENSDQPFYENNLVVEAEMLGVATISGDSVSIDLPPDTV</sequence>
<accession>A0ABN2UKC2</accession>
<feature type="transmembrane region" description="Helical" evidence="2">
    <location>
        <begin position="7"/>
        <end position="28"/>
    </location>
</feature>
<name>A0ABN2UKC2_9MICC</name>
<organism evidence="3 4">
    <name type="scientific">Yaniella flava</name>
    <dbReference type="NCBI Taxonomy" id="287930"/>
    <lineage>
        <taxon>Bacteria</taxon>
        <taxon>Bacillati</taxon>
        <taxon>Actinomycetota</taxon>
        <taxon>Actinomycetes</taxon>
        <taxon>Micrococcales</taxon>
        <taxon>Micrococcaceae</taxon>
        <taxon>Yaniella</taxon>
    </lineage>
</organism>
<evidence type="ECO:0000256" key="1">
    <source>
        <dbReference type="ARBA" id="ARBA00022801"/>
    </source>
</evidence>
<dbReference type="Proteomes" id="UP001501461">
    <property type="component" value="Unassembled WGS sequence"/>
</dbReference>
<dbReference type="Pfam" id="PF04203">
    <property type="entry name" value="Sortase"/>
    <property type="match status" value="1"/>
</dbReference>
<dbReference type="InterPro" id="IPR005754">
    <property type="entry name" value="Sortase"/>
</dbReference>
<dbReference type="Gene3D" id="2.40.260.10">
    <property type="entry name" value="Sortase"/>
    <property type="match status" value="1"/>
</dbReference>